<evidence type="ECO:0000313" key="2">
    <source>
        <dbReference type="Proteomes" id="UP000236291"/>
    </source>
</evidence>
<reference evidence="1 2" key="2">
    <citation type="journal article" date="2017" name="Front. Plant Sci.">
        <title>Gene Classification and Mining of Molecular Markers Useful in Red Clover (Trifolium pratense) Breeding.</title>
        <authorList>
            <person name="Istvanek J."/>
            <person name="Dluhosova J."/>
            <person name="Dluhos P."/>
            <person name="Patkova L."/>
            <person name="Nedelnik J."/>
            <person name="Repkova J."/>
        </authorList>
    </citation>
    <scope>NUCLEOTIDE SEQUENCE [LARGE SCALE GENOMIC DNA]</scope>
    <source>
        <strain evidence="2">cv. Tatra</strain>
        <tissue evidence="1">Young leaves</tissue>
    </source>
</reference>
<dbReference type="Proteomes" id="UP000236291">
    <property type="component" value="Unassembled WGS sequence"/>
</dbReference>
<evidence type="ECO:0008006" key="3">
    <source>
        <dbReference type="Google" id="ProtNLM"/>
    </source>
</evidence>
<organism evidence="1 2">
    <name type="scientific">Trifolium pratense</name>
    <name type="common">Red clover</name>
    <dbReference type="NCBI Taxonomy" id="57577"/>
    <lineage>
        <taxon>Eukaryota</taxon>
        <taxon>Viridiplantae</taxon>
        <taxon>Streptophyta</taxon>
        <taxon>Embryophyta</taxon>
        <taxon>Tracheophyta</taxon>
        <taxon>Spermatophyta</taxon>
        <taxon>Magnoliopsida</taxon>
        <taxon>eudicotyledons</taxon>
        <taxon>Gunneridae</taxon>
        <taxon>Pentapetalae</taxon>
        <taxon>rosids</taxon>
        <taxon>fabids</taxon>
        <taxon>Fabales</taxon>
        <taxon>Fabaceae</taxon>
        <taxon>Papilionoideae</taxon>
        <taxon>50 kb inversion clade</taxon>
        <taxon>NPAAA clade</taxon>
        <taxon>Hologalegina</taxon>
        <taxon>IRL clade</taxon>
        <taxon>Trifolieae</taxon>
        <taxon>Trifolium</taxon>
    </lineage>
</organism>
<reference evidence="1 2" key="1">
    <citation type="journal article" date="2014" name="Am. J. Bot.">
        <title>Genome assembly and annotation for red clover (Trifolium pratense; Fabaceae).</title>
        <authorList>
            <person name="Istvanek J."/>
            <person name="Jaros M."/>
            <person name="Krenek A."/>
            <person name="Repkova J."/>
        </authorList>
    </citation>
    <scope>NUCLEOTIDE SEQUENCE [LARGE SCALE GENOMIC DNA]</scope>
    <source>
        <strain evidence="2">cv. Tatra</strain>
        <tissue evidence="1">Young leaves</tissue>
    </source>
</reference>
<dbReference type="InterPro" id="IPR021109">
    <property type="entry name" value="Peptidase_aspartic_dom_sf"/>
</dbReference>
<gene>
    <name evidence="1" type="ORF">L195_g007982</name>
</gene>
<dbReference type="PANTHER" id="PTHR33067:SF9">
    <property type="entry name" value="RNA-DIRECTED DNA POLYMERASE"/>
    <property type="match status" value="1"/>
</dbReference>
<sequence>MQSTAINQVASIKNLETQIGQLTKLITNFSKDFAGNTVDNPTKEECKAVGKRIEKIKRMTKEKEAIEFEIFKKWFKKMEVTLEDACRAFLNEMEEIHEKELRSKLPLKLPDPGRFTIPCSINKVKIEESLLDLGSSINLMPLTLVKKYNMGGITISNKVELLMANKSIVIATGMIEDVLVQVNDLAFPVDFVVMDIDLADEKDIIL</sequence>
<accession>A0A2K3P7X2</accession>
<dbReference type="EMBL" id="ASHM01004490">
    <property type="protein sequence ID" value="PNY11378.1"/>
    <property type="molecule type" value="Genomic_DNA"/>
</dbReference>
<dbReference type="AlphaFoldDB" id="A0A2K3P7X2"/>
<evidence type="ECO:0000313" key="1">
    <source>
        <dbReference type="EMBL" id="PNY11378.1"/>
    </source>
</evidence>
<dbReference type="PANTHER" id="PTHR33067">
    <property type="entry name" value="RNA-DIRECTED DNA POLYMERASE-RELATED"/>
    <property type="match status" value="1"/>
</dbReference>
<proteinExistence type="predicted"/>
<dbReference type="CDD" id="cd00303">
    <property type="entry name" value="retropepsin_like"/>
    <property type="match status" value="1"/>
</dbReference>
<dbReference type="Gene3D" id="2.40.70.10">
    <property type="entry name" value="Acid Proteases"/>
    <property type="match status" value="1"/>
</dbReference>
<comment type="caution">
    <text evidence="1">The sequence shown here is derived from an EMBL/GenBank/DDBJ whole genome shotgun (WGS) entry which is preliminary data.</text>
</comment>
<name>A0A2K3P7X2_TRIPR</name>
<protein>
    <recommendedName>
        <fullName evidence="3">Aspartic peptidase DDI1-type domain-containing protein</fullName>
    </recommendedName>
</protein>